<feature type="signal peptide" evidence="2">
    <location>
        <begin position="1"/>
        <end position="37"/>
    </location>
</feature>
<dbReference type="EMBL" id="WEGK01000019">
    <property type="protein sequence ID" value="MQY23348.1"/>
    <property type="molecule type" value="Genomic_DNA"/>
</dbReference>
<feature type="compositionally biased region" description="Low complexity" evidence="1">
    <location>
        <begin position="195"/>
        <end position="206"/>
    </location>
</feature>
<organism evidence="3 4">
    <name type="scientific">Nocardia macrotermitis</name>
    <dbReference type="NCBI Taxonomy" id="2585198"/>
    <lineage>
        <taxon>Bacteria</taxon>
        <taxon>Bacillati</taxon>
        <taxon>Actinomycetota</taxon>
        <taxon>Actinomycetes</taxon>
        <taxon>Mycobacteriales</taxon>
        <taxon>Nocardiaceae</taxon>
        <taxon>Nocardia</taxon>
    </lineage>
</organism>
<feature type="compositionally biased region" description="Polar residues" evidence="1">
    <location>
        <begin position="98"/>
        <end position="117"/>
    </location>
</feature>
<evidence type="ECO:0000256" key="1">
    <source>
        <dbReference type="SAM" id="MobiDB-lite"/>
    </source>
</evidence>
<feature type="compositionally biased region" description="Polar residues" evidence="1">
    <location>
        <begin position="75"/>
        <end position="86"/>
    </location>
</feature>
<feature type="region of interest" description="Disordered" evidence="1">
    <location>
        <begin position="35"/>
        <end position="216"/>
    </location>
</feature>
<feature type="compositionally biased region" description="Polar residues" evidence="1">
    <location>
        <begin position="53"/>
        <end position="67"/>
    </location>
</feature>
<keyword evidence="4" id="KW-1185">Reference proteome</keyword>
<evidence type="ECO:0000313" key="3">
    <source>
        <dbReference type="EMBL" id="MQY23348.1"/>
    </source>
</evidence>
<evidence type="ECO:0000313" key="4">
    <source>
        <dbReference type="Proteomes" id="UP000438448"/>
    </source>
</evidence>
<protein>
    <submittedName>
        <fullName evidence="3">Uncharacterized protein</fullName>
    </submittedName>
</protein>
<evidence type="ECO:0000256" key="2">
    <source>
        <dbReference type="SAM" id="SignalP"/>
    </source>
</evidence>
<dbReference type="RefSeq" id="WP_319945658.1">
    <property type="nucleotide sequence ID" value="NZ_WEGK01000019.1"/>
</dbReference>
<accession>A0A7K0DCF0</accession>
<feature type="compositionally biased region" description="Low complexity" evidence="1">
    <location>
        <begin position="159"/>
        <end position="171"/>
    </location>
</feature>
<keyword evidence="2" id="KW-0732">Signal</keyword>
<reference evidence="3 4" key="1">
    <citation type="submission" date="2019-10" db="EMBL/GenBank/DDBJ databases">
        <title>Nocardia macrotermitis sp. nov. and Nocardia aurantia sp. nov., isolated from the gut of fungus growing-termite Macrotermes natalensis.</title>
        <authorList>
            <person name="Benndorf R."/>
            <person name="Schwitalla J."/>
            <person name="Martin K."/>
            <person name="De Beer W."/>
            <person name="Kaster A.-K."/>
            <person name="Vollmers J."/>
            <person name="Poulsen M."/>
            <person name="Beemelmanns C."/>
        </authorList>
    </citation>
    <scope>NUCLEOTIDE SEQUENCE [LARGE SCALE GENOMIC DNA]</scope>
    <source>
        <strain evidence="3 4">RB20</strain>
    </source>
</reference>
<dbReference type="AlphaFoldDB" id="A0A7K0DCF0"/>
<dbReference type="Proteomes" id="UP000438448">
    <property type="component" value="Unassembled WGS sequence"/>
</dbReference>
<gene>
    <name evidence="3" type="ORF">NRB20_64760</name>
</gene>
<name>A0A7K0DCF0_9NOCA</name>
<feature type="chain" id="PRO_5029792006" evidence="2">
    <location>
        <begin position="38"/>
        <end position="359"/>
    </location>
</feature>
<sequence length="359" mass="36191">MKHQRSKPNRVQRVVATSLPLATAAAVVTLLATPAGADPVSPTPVPTTPAQPGDTQAGTPSTQNQAPAQPGVTKPGQSNDKNTPQPGVTAPGGAQPGVTPSQPGVTQPNPNGTQPDQSLAGPVQPGVTTPRVAPLPVPGQSTDTGPAQPAVMPNPGTAQPNQQPSQPQPGQGTMDSLAGNGAAQQGTVQGPPRWSSPSLHSAPAAPVVQMNGPHTEVGANIDGGGLAPGYVANTHHFNNANGYVGTVGYRTPNGTGDAGVSIEYVEANKIKVTTYTHTTGIDDLKARTGFNDVKNTTYVDSTQANAAKAAVEGWIRMQPGGVAALDAAAHVGRLPEGNYAPQTVNVAGVSTQWSGSVQN</sequence>
<comment type="caution">
    <text evidence="3">The sequence shown here is derived from an EMBL/GenBank/DDBJ whole genome shotgun (WGS) entry which is preliminary data.</text>
</comment>
<proteinExistence type="predicted"/>